<dbReference type="EMBL" id="FNYS01000004">
    <property type="protein sequence ID" value="SEI76592.1"/>
    <property type="molecule type" value="Genomic_DNA"/>
</dbReference>
<evidence type="ECO:0000313" key="2">
    <source>
        <dbReference type="EMBL" id="SEI76592.1"/>
    </source>
</evidence>
<dbReference type="AlphaFoldDB" id="A0A163W8D2"/>
<accession>A0A163W8D2</accession>
<keyword evidence="3" id="KW-1185">Reference proteome</keyword>
<evidence type="ECO:0000313" key="1">
    <source>
        <dbReference type="EMBL" id="KZE76017.1"/>
    </source>
</evidence>
<dbReference type="RefSeq" id="WP_038986063.1">
    <property type="nucleotide sequence ID" value="NZ_FNYS01000004.1"/>
</dbReference>
<reference evidence="2 4" key="2">
    <citation type="submission" date="2016-10" db="EMBL/GenBank/DDBJ databases">
        <authorList>
            <person name="de Groot N.N."/>
        </authorList>
    </citation>
    <scope>NUCLEOTIDE SEQUENCE [LARGE SCALE GENOMIC DNA]</scope>
    <source>
        <strain evidence="2 4">DSM 23048</strain>
    </source>
</reference>
<organism evidence="1 3">
    <name type="scientific">Myroides marinus</name>
    <dbReference type="NCBI Taxonomy" id="703342"/>
    <lineage>
        <taxon>Bacteria</taxon>
        <taxon>Pseudomonadati</taxon>
        <taxon>Bacteroidota</taxon>
        <taxon>Flavobacteriia</taxon>
        <taxon>Flavobacteriales</taxon>
        <taxon>Flavobacteriaceae</taxon>
        <taxon>Myroides</taxon>
    </lineage>
</organism>
<dbReference type="Proteomes" id="UP000183077">
    <property type="component" value="Unassembled WGS sequence"/>
</dbReference>
<gene>
    <name evidence="1" type="ORF">AV926_16580</name>
    <name evidence="2" type="ORF">SAMN04488018_104101</name>
</gene>
<reference evidence="1 3" key="1">
    <citation type="submission" date="2016-01" db="EMBL/GenBank/DDBJ databases">
        <title>Whole genome sequencing of Myroides marinus L41.</title>
        <authorList>
            <person name="Hong K.W."/>
        </authorList>
    </citation>
    <scope>NUCLEOTIDE SEQUENCE [LARGE SCALE GENOMIC DNA]</scope>
    <source>
        <strain evidence="1 3">L41</strain>
    </source>
</reference>
<dbReference type="EMBL" id="LQNU01000079">
    <property type="protein sequence ID" value="KZE76017.1"/>
    <property type="molecule type" value="Genomic_DNA"/>
</dbReference>
<dbReference type="OrthoDB" id="711735at2"/>
<evidence type="ECO:0000313" key="3">
    <source>
        <dbReference type="Proteomes" id="UP000076630"/>
    </source>
</evidence>
<protein>
    <submittedName>
        <fullName evidence="1">Uncharacterized protein</fullName>
    </submittedName>
</protein>
<sequence length="115" mass="13541">MIEEAVSYIEGKLSEYNLFDELVRQVEKDFRMSVDTSITFTADTPSKLVYEVYNELHKIISMTTVAKFSSLLYRIDIAEKEIKAIHSVDIEDYLKQVTYIILKREFQKVYIRSTL</sequence>
<name>A0A163W8D2_9FLAO</name>
<dbReference type="GeneID" id="82256507"/>
<dbReference type="Proteomes" id="UP000076630">
    <property type="component" value="Unassembled WGS sequence"/>
</dbReference>
<evidence type="ECO:0000313" key="4">
    <source>
        <dbReference type="Proteomes" id="UP000183077"/>
    </source>
</evidence>
<proteinExistence type="predicted"/>